<keyword evidence="11" id="KW-0547">Nucleotide-binding</keyword>
<evidence type="ECO:0000256" key="5">
    <source>
        <dbReference type="ARBA" id="ARBA00023002"/>
    </source>
</evidence>
<comment type="similarity">
    <text evidence="1 13">Belongs to the class-I pyridine nucleotide-disulfide oxidoreductase family.</text>
</comment>
<evidence type="ECO:0000256" key="3">
    <source>
        <dbReference type="ARBA" id="ARBA00022630"/>
    </source>
</evidence>
<evidence type="ECO:0000256" key="12">
    <source>
        <dbReference type="PIRSR" id="PIRSR000350-4"/>
    </source>
</evidence>
<evidence type="ECO:0000256" key="6">
    <source>
        <dbReference type="ARBA" id="ARBA00023027"/>
    </source>
</evidence>
<dbReference type="Proteomes" id="UP000064912">
    <property type="component" value="Chromosome"/>
</dbReference>
<evidence type="ECO:0000256" key="13">
    <source>
        <dbReference type="RuleBase" id="RU003692"/>
    </source>
</evidence>
<feature type="disulfide bond" description="Redox-active" evidence="12">
    <location>
        <begin position="42"/>
        <end position="47"/>
    </location>
</feature>
<dbReference type="InterPro" id="IPR001100">
    <property type="entry name" value="Pyr_nuc-diS_OxRdtase"/>
</dbReference>
<name>A0A0D6B5Q1_RHOSU</name>
<keyword evidence="3 13" id="KW-0285">Flavoprotein</keyword>
<dbReference type="GO" id="GO:0004148">
    <property type="term" value="F:dihydrolipoyl dehydrogenase (NADH) activity"/>
    <property type="evidence" value="ECO:0007669"/>
    <property type="project" value="UniProtKB-EC"/>
</dbReference>
<organism evidence="16 17">
    <name type="scientific">Rhodovulum sulfidophilum</name>
    <name type="common">Rhodobacter sulfidophilus</name>
    <dbReference type="NCBI Taxonomy" id="35806"/>
    <lineage>
        <taxon>Bacteria</taxon>
        <taxon>Pseudomonadati</taxon>
        <taxon>Pseudomonadota</taxon>
        <taxon>Alphaproteobacteria</taxon>
        <taxon>Rhodobacterales</taxon>
        <taxon>Paracoccaceae</taxon>
        <taxon>Rhodovulum</taxon>
    </lineage>
</organism>
<proteinExistence type="inferred from homology"/>
<feature type="binding site" evidence="11">
    <location>
        <begin position="176"/>
        <end position="183"/>
    </location>
    <ligand>
        <name>NAD(+)</name>
        <dbReference type="ChEBI" id="CHEBI:57540"/>
    </ligand>
</feature>
<protein>
    <recommendedName>
        <fullName evidence="2 13">Dihydrolipoyl dehydrogenase</fullName>
        <ecNumber evidence="2 13">1.8.1.4</ecNumber>
    </recommendedName>
</protein>
<dbReference type="PATRIC" id="fig|35806.4.peg.3329"/>
<dbReference type="eggNOG" id="COG1249">
    <property type="taxonomic scope" value="Bacteria"/>
</dbReference>
<dbReference type="Pfam" id="PF07992">
    <property type="entry name" value="Pyr_redox_2"/>
    <property type="match status" value="1"/>
</dbReference>
<dbReference type="PIRSF" id="PIRSF000350">
    <property type="entry name" value="Mercury_reductase_MerA"/>
    <property type="match status" value="1"/>
</dbReference>
<keyword evidence="5 13" id="KW-0560">Oxidoreductase</keyword>
<feature type="domain" description="FAD/NAD(P)-binding" evidence="15">
    <location>
        <begin position="4"/>
        <end position="324"/>
    </location>
</feature>
<dbReference type="InterPro" id="IPR012999">
    <property type="entry name" value="Pyr_OxRdtase_I_AS"/>
</dbReference>
<dbReference type="SUPFAM" id="SSF55424">
    <property type="entry name" value="FAD/NAD-linked reductases, dimerisation (C-terminal) domain"/>
    <property type="match status" value="1"/>
</dbReference>
<dbReference type="FunFam" id="3.30.390.30:FF:000001">
    <property type="entry name" value="Dihydrolipoyl dehydrogenase"/>
    <property type="match status" value="1"/>
</dbReference>
<keyword evidence="7" id="KW-1015">Disulfide bond</keyword>
<comment type="cofactor">
    <cofactor evidence="11 13">
        <name>FAD</name>
        <dbReference type="ChEBI" id="CHEBI:57692"/>
    </cofactor>
    <text evidence="11 13">Binds 1 FAD per subunit.</text>
</comment>
<evidence type="ECO:0000259" key="15">
    <source>
        <dbReference type="Pfam" id="PF07992"/>
    </source>
</evidence>
<dbReference type="AlphaFoldDB" id="A0A0D6B5Q1"/>
<evidence type="ECO:0000256" key="7">
    <source>
        <dbReference type="ARBA" id="ARBA00023157"/>
    </source>
</evidence>
<evidence type="ECO:0000256" key="4">
    <source>
        <dbReference type="ARBA" id="ARBA00022827"/>
    </source>
</evidence>
<dbReference type="GO" id="GO:0006103">
    <property type="term" value="P:2-oxoglutarate metabolic process"/>
    <property type="evidence" value="ECO:0007669"/>
    <property type="project" value="TreeGrafter"/>
</dbReference>
<evidence type="ECO:0000259" key="14">
    <source>
        <dbReference type="Pfam" id="PF02852"/>
    </source>
</evidence>
<dbReference type="KEGG" id="rsu:NHU_03240"/>
<evidence type="ECO:0000256" key="1">
    <source>
        <dbReference type="ARBA" id="ARBA00007532"/>
    </source>
</evidence>
<keyword evidence="8 13" id="KW-0676">Redox-active center</keyword>
<dbReference type="SUPFAM" id="SSF51905">
    <property type="entry name" value="FAD/NAD(P)-binding domain"/>
    <property type="match status" value="1"/>
</dbReference>
<dbReference type="PANTHER" id="PTHR22912:SF151">
    <property type="entry name" value="DIHYDROLIPOYL DEHYDROGENASE, MITOCHONDRIAL"/>
    <property type="match status" value="1"/>
</dbReference>
<dbReference type="InterPro" id="IPR004099">
    <property type="entry name" value="Pyr_nucl-diS_OxRdtase_dimer"/>
</dbReference>
<evidence type="ECO:0000256" key="10">
    <source>
        <dbReference type="PIRSR" id="PIRSR000350-2"/>
    </source>
</evidence>
<evidence type="ECO:0000256" key="2">
    <source>
        <dbReference type="ARBA" id="ARBA00012608"/>
    </source>
</evidence>
<dbReference type="PRINTS" id="PR00411">
    <property type="entry name" value="PNDRDTASEI"/>
</dbReference>
<feature type="binding site" evidence="11">
    <location>
        <position position="309"/>
    </location>
    <ligand>
        <name>FAD</name>
        <dbReference type="ChEBI" id="CHEBI:57692"/>
    </ligand>
</feature>
<dbReference type="InterPro" id="IPR016156">
    <property type="entry name" value="FAD/NAD-linked_Rdtase_dimer_sf"/>
</dbReference>
<accession>A0A0D6B5Q1</accession>
<dbReference type="NCBIfam" id="TIGR01350">
    <property type="entry name" value="lipoamide_DH"/>
    <property type="match status" value="1"/>
</dbReference>
<evidence type="ECO:0000313" key="17">
    <source>
        <dbReference type="Proteomes" id="UP000064912"/>
    </source>
</evidence>
<keyword evidence="4 11" id="KW-0274">FAD</keyword>
<feature type="binding site" evidence="11">
    <location>
        <position position="51"/>
    </location>
    <ligand>
        <name>FAD</name>
        <dbReference type="ChEBI" id="CHEBI:57692"/>
    </ligand>
</feature>
<dbReference type="EMBL" id="AP014800">
    <property type="protein sequence ID" value="BAQ70381.1"/>
    <property type="molecule type" value="Genomic_DNA"/>
</dbReference>
<dbReference type="PROSITE" id="PS00076">
    <property type="entry name" value="PYRIDINE_REDOX_1"/>
    <property type="match status" value="1"/>
</dbReference>
<evidence type="ECO:0000256" key="8">
    <source>
        <dbReference type="ARBA" id="ARBA00023284"/>
    </source>
</evidence>
<evidence type="ECO:0000313" key="16">
    <source>
        <dbReference type="EMBL" id="BAQ70381.1"/>
    </source>
</evidence>
<comment type="miscellaneous">
    <text evidence="13">The active site is a redox-active disulfide bond.</text>
</comment>
<dbReference type="GO" id="GO:0050660">
    <property type="term" value="F:flavin adenine dinucleotide binding"/>
    <property type="evidence" value="ECO:0007669"/>
    <property type="project" value="InterPro"/>
</dbReference>
<keyword evidence="6 11" id="KW-0520">NAD</keyword>
<dbReference type="EC" id="1.8.1.4" evidence="2 13"/>
<dbReference type="InterPro" id="IPR036188">
    <property type="entry name" value="FAD/NAD-bd_sf"/>
</dbReference>
<feature type="binding site" evidence="11">
    <location>
        <position position="115"/>
    </location>
    <ligand>
        <name>FAD</name>
        <dbReference type="ChEBI" id="CHEBI:57692"/>
    </ligand>
</feature>
<evidence type="ECO:0000256" key="9">
    <source>
        <dbReference type="ARBA" id="ARBA00049187"/>
    </source>
</evidence>
<dbReference type="InterPro" id="IPR006258">
    <property type="entry name" value="Lipoamide_DH"/>
</dbReference>
<dbReference type="PANTHER" id="PTHR22912">
    <property type="entry name" value="DISULFIDE OXIDOREDUCTASE"/>
    <property type="match status" value="1"/>
</dbReference>
<dbReference type="InterPro" id="IPR050151">
    <property type="entry name" value="Class-I_Pyr_Nuc-Dis_Oxidored"/>
</dbReference>
<feature type="binding site" evidence="11">
    <location>
        <position position="268"/>
    </location>
    <ligand>
        <name>NAD(+)</name>
        <dbReference type="ChEBI" id="CHEBI:57540"/>
    </ligand>
</feature>
<feature type="binding site" evidence="11">
    <location>
        <begin position="315"/>
        <end position="318"/>
    </location>
    <ligand>
        <name>FAD</name>
        <dbReference type="ChEBI" id="CHEBI:57692"/>
    </ligand>
</feature>
<dbReference type="InterPro" id="IPR023753">
    <property type="entry name" value="FAD/NAD-binding_dom"/>
</dbReference>
<dbReference type="PRINTS" id="PR00368">
    <property type="entry name" value="FADPNR"/>
</dbReference>
<feature type="binding site" evidence="11">
    <location>
        <position position="199"/>
    </location>
    <ligand>
        <name>NAD(+)</name>
        <dbReference type="ChEBI" id="CHEBI:57540"/>
    </ligand>
</feature>
<feature type="domain" description="Pyridine nucleotide-disulphide oxidoreductase dimerisation" evidence="14">
    <location>
        <begin position="343"/>
        <end position="452"/>
    </location>
</feature>
<gene>
    <name evidence="16" type="primary">lpd2</name>
    <name evidence="16" type="ORF">NHU_03240</name>
</gene>
<dbReference type="Pfam" id="PF02852">
    <property type="entry name" value="Pyr_redox_dim"/>
    <property type="match status" value="1"/>
</dbReference>
<comment type="catalytic activity">
    <reaction evidence="9 13">
        <text>N(6)-[(R)-dihydrolipoyl]-L-lysyl-[protein] + NAD(+) = N(6)-[(R)-lipoyl]-L-lysyl-[protein] + NADH + H(+)</text>
        <dbReference type="Rhea" id="RHEA:15045"/>
        <dbReference type="Rhea" id="RHEA-COMP:10474"/>
        <dbReference type="Rhea" id="RHEA-COMP:10475"/>
        <dbReference type="ChEBI" id="CHEBI:15378"/>
        <dbReference type="ChEBI" id="CHEBI:57540"/>
        <dbReference type="ChEBI" id="CHEBI:57945"/>
        <dbReference type="ChEBI" id="CHEBI:83099"/>
        <dbReference type="ChEBI" id="CHEBI:83100"/>
        <dbReference type="EC" id="1.8.1.4"/>
    </reaction>
</comment>
<dbReference type="Gene3D" id="3.30.390.30">
    <property type="match status" value="1"/>
</dbReference>
<evidence type="ECO:0000256" key="11">
    <source>
        <dbReference type="PIRSR" id="PIRSR000350-3"/>
    </source>
</evidence>
<dbReference type="Gene3D" id="3.50.50.60">
    <property type="entry name" value="FAD/NAD(P)-binding domain"/>
    <property type="match status" value="2"/>
</dbReference>
<dbReference type="GO" id="GO:0005737">
    <property type="term" value="C:cytoplasm"/>
    <property type="evidence" value="ECO:0007669"/>
    <property type="project" value="UniProtKB-ARBA"/>
</dbReference>
<reference evidence="16 17" key="1">
    <citation type="submission" date="2015-02" db="EMBL/GenBank/DDBJ databases">
        <title>Genome sequene of Rhodovulum sulfidophilum DSM 2351.</title>
        <authorList>
            <person name="Nagao N."/>
        </authorList>
    </citation>
    <scope>NUCLEOTIDE SEQUENCE [LARGE SCALE GENOMIC DNA]</scope>
    <source>
        <strain evidence="16 17">DSM 2351</strain>
    </source>
</reference>
<sequence length="462" mass="48874">MASYDVIVIGSGPGGYVCAIRCAQLGLKTACVEGRDTLGGTCLNVGCIPSKALLHASHQLHEAQHNFEKMGLKGKPPSVDWAQMLSYKDEVIGQNTKGIEFLFKKNKIDWLKGWGSIPEAGLVKVGDETHKAKHIVIASGSEASSLPGVEIDEKTIVTSTGALALPKVPKKMIVIGAGVIGLELGSVYARLGAEVKVLEYLDQITPGIDTEVARSFRALLKKQGLNIVTGAAVQSAEALKTKAKVTYKLRKDDSEHQIDADVVLVATGRKPYTDKLGLDALGVEMTKRGQIATDAHYKTSVDGIHAIGDVIEGPMLAHKAEDEGMAVAEILAGQAGHVNYDVIPGVIYTHPEVASVGRTEDQLKEAGRAYKVGKFSFMGNGRAKANFAADGFVKILVDAETDRILGAHILGPSAGDLIHEICVAMEFGAAAEDIARTCHAHPTYSEAVREAALACGNGAIHS</sequence>
<feature type="active site" description="Proton acceptor" evidence="10">
    <location>
        <position position="441"/>
    </location>
</feature>